<proteinExistence type="inferred from homology"/>
<dbReference type="RefSeq" id="WP_244619478.1">
    <property type="nucleotide sequence ID" value="NZ_BJYZ01000008.1"/>
</dbReference>
<dbReference type="Pfam" id="PF01925">
    <property type="entry name" value="TauE"/>
    <property type="match status" value="1"/>
</dbReference>
<comment type="caution">
    <text evidence="6">The sequence shown here is derived from an EMBL/GenBank/DDBJ whole genome shotgun (WGS) entry which is preliminary data.</text>
</comment>
<organism evidence="6 7">
    <name type="scientific">Skermanella aerolata</name>
    <dbReference type="NCBI Taxonomy" id="393310"/>
    <lineage>
        <taxon>Bacteria</taxon>
        <taxon>Pseudomonadati</taxon>
        <taxon>Pseudomonadota</taxon>
        <taxon>Alphaproteobacteria</taxon>
        <taxon>Rhodospirillales</taxon>
        <taxon>Azospirillaceae</taxon>
        <taxon>Skermanella</taxon>
    </lineage>
</organism>
<comment type="subcellular location">
    <subcellularLocation>
        <location evidence="5">Cell membrane</location>
        <topology evidence="5">Multi-pass membrane protein</topology>
    </subcellularLocation>
    <subcellularLocation>
        <location evidence="1">Membrane</location>
        <topology evidence="1">Multi-pass membrane protein</topology>
    </subcellularLocation>
</comment>
<feature type="transmembrane region" description="Helical" evidence="5">
    <location>
        <begin position="75"/>
        <end position="95"/>
    </location>
</feature>
<dbReference type="Proteomes" id="UP000321523">
    <property type="component" value="Unassembled WGS sequence"/>
</dbReference>
<dbReference type="InterPro" id="IPR002781">
    <property type="entry name" value="TM_pro_TauE-like"/>
</dbReference>
<keyword evidence="2 5" id="KW-0812">Transmembrane</keyword>
<evidence type="ECO:0000313" key="7">
    <source>
        <dbReference type="Proteomes" id="UP000321523"/>
    </source>
</evidence>
<evidence type="ECO:0000256" key="2">
    <source>
        <dbReference type="ARBA" id="ARBA00022692"/>
    </source>
</evidence>
<feature type="transmembrane region" description="Helical" evidence="5">
    <location>
        <begin position="7"/>
        <end position="27"/>
    </location>
</feature>
<evidence type="ECO:0000256" key="1">
    <source>
        <dbReference type="ARBA" id="ARBA00004141"/>
    </source>
</evidence>
<evidence type="ECO:0000256" key="3">
    <source>
        <dbReference type="ARBA" id="ARBA00022989"/>
    </source>
</evidence>
<dbReference type="EMBL" id="BJYZ01000008">
    <property type="protein sequence ID" value="GEO38005.1"/>
    <property type="molecule type" value="Genomic_DNA"/>
</dbReference>
<keyword evidence="5" id="KW-1003">Cell membrane</keyword>
<evidence type="ECO:0000256" key="5">
    <source>
        <dbReference type="RuleBase" id="RU363041"/>
    </source>
</evidence>
<keyword evidence="7" id="KW-1185">Reference proteome</keyword>
<comment type="similarity">
    <text evidence="5">Belongs to the 4-toluene sulfonate uptake permease (TSUP) (TC 2.A.102) family.</text>
</comment>
<sequence length="252" mass="26763">MGQVVSIGAILLISVIVLATSFLSGIFGMAGGMIYMGALLLLLPVPAAMVLHGVTQTASNGWRAYLWRGYVAWPILLRYLIGSAIAFAAFSLVRFVPDPPLVLVVLGLTPFLAWMVPDWAAPRADRIGGAELCGFIGTSFQLLSGVSGPLLDVFFVRCPLDRRAVVATKAACQVATHLLKLVYFGRIIGEGGSELGWPVLAISVVLAMAGTSLSRAMLERLTDIQFRSWTQRIVLGVGAVYLLQGIAAFAAG</sequence>
<keyword evidence="4 5" id="KW-0472">Membrane</keyword>
<keyword evidence="3 5" id="KW-1133">Transmembrane helix</keyword>
<accession>A0A512DNF7</accession>
<feature type="transmembrane region" description="Helical" evidence="5">
    <location>
        <begin position="101"/>
        <end position="120"/>
    </location>
</feature>
<reference evidence="6 7" key="1">
    <citation type="submission" date="2019-07" db="EMBL/GenBank/DDBJ databases">
        <title>Whole genome shotgun sequence of Skermanella aerolata NBRC 106429.</title>
        <authorList>
            <person name="Hosoyama A."/>
            <person name="Uohara A."/>
            <person name="Ohji S."/>
            <person name="Ichikawa N."/>
        </authorList>
    </citation>
    <scope>NUCLEOTIDE SEQUENCE [LARGE SCALE GENOMIC DNA]</scope>
    <source>
        <strain evidence="6 7">NBRC 106429</strain>
    </source>
</reference>
<evidence type="ECO:0000313" key="6">
    <source>
        <dbReference type="EMBL" id="GEO38005.1"/>
    </source>
</evidence>
<feature type="transmembrane region" description="Helical" evidence="5">
    <location>
        <begin position="233"/>
        <end position="251"/>
    </location>
</feature>
<name>A0A512DNF7_9PROT</name>
<dbReference type="GO" id="GO:0005886">
    <property type="term" value="C:plasma membrane"/>
    <property type="evidence" value="ECO:0007669"/>
    <property type="project" value="UniProtKB-SubCell"/>
</dbReference>
<evidence type="ECO:0000256" key="4">
    <source>
        <dbReference type="ARBA" id="ARBA00023136"/>
    </source>
</evidence>
<gene>
    <name evidence="6" type="ORF">SAE02_21530</name>
</gene>
<feature type="transmembrane region" description="Helical" evidence="5">
    <location>
        <begin position="33"/>
        <end position="54"/>
    </location>
</feature>
<feature type="transmembrane region" description="Helical" evidence="5">
    <location>
        <begin position="195"/>
        <end position="213"/>
    </location>
</feature>
<protein>
    <recommendedName>
        <fullName evidence="5">Probable membrane transporter protein</fullName>
    </recommendedName>
</protein>
<dbReference type="AlphaFoldDB" id="A0A512DNF7"/>